<evidence type="ECO:0000313" key="3">
    <source>
        <dbReference type="Proteomes" id="UP000299102"/>
    </source>
</evidence>
<reference evidence="2 3" key="1">
    <citation type="journal article" date="2019" name="Commun. Biol.">
        <title>The bagworm genome reveals a unique fibroin gene that provides high tensile strength.</title>
        <authorList>
            <person name="Kono N."/>
            <person name="Nakamura H."/>
            <person name="Ohtoshi R."/>
            <person name="Tomita M."/>
            <person name="Numata K."/>
            <person name="Arakawa K."/>
        </authorList>
    </citation>
    <scope>NUCLEOTIDE SEQUENCE [LARGE SCALE GENOMIC DNA]</scope>
</reference>
<protein>
    <submittedName>
        <fullName evidence="2">Uncharacterized protein</fullName>
    </submittedName>
</protein>
<keyword evidence="3" id="KW-1185">Reference proteome</keyword>
<sequence>MPMTGGTTWYIKELGSLAAPSIPFRDSDKCFRARWPLRPNKALPGVASPRNSRRDPRAAPRDVAHGVRYQSAGGSSRELERHAGARASGFSSGPSSYDVASDMSRSFALEM</sequence>
<comment type="caution">
    <text evidence="2">The sequence shown here is derived from an EMBL/GenBank/DDBJ whole genome shotgun (WGS) entry which is preliminary data.</text>
</comment>
<dbReference type="EMBL" id="BGZK01000127">
    <property type="protein sequence ID" value="GBP21262.1"/>
    <property type="molecule type" value="Genomic_DNA"/>
</dbReference>
<proteinExistence type="predicted"/>
<gene>
    <name evidence="2" type="ORF">EVAR_11657_1</name>
</gene>
<dbReference type="AlphaFoldDB" id="A0A4C1U4J7"/>
<feature type="compositionally biased region" description="Basic and acidic residues" evidence="1">
    <location>
        <begin position="52"/>
        <end position="65"/>
    </location>
</feature>
<name>A0A4C1U4J7_EUMVA</name>
<dbReference type="Proteomes" id="UP000299102">
    <property type="component" value="Unassembled WGS sequence"/>
</dbReference>
<feature type="region of interest" description="Disordered" evidence="1">
    <location>
        <begin position="39"/>
        <end position="99"/>
    </location>
</feature>
<organism evidence="2 3">
    <name type="scientific">Eumeta variegata</name>
    <name type="common">Bagworm moth</name>
    <name type="synonym">Eumeta japonica</name>
    <dbReference type="NCBI Taxonomy" id="151549"/>
    <lineage>
        <taxon>Eukaryota</taxon>
        <taxon>Metazoa</taxon>
        <taxon>Ecdysozoa</taxon>
        <taxon>Arthropoda</taxon>
        <taxon>Hexapoda</taxon>
        <taxon>Insecta</taxon>
        <taxon>Pterygota</taxon>
        <taxon>Neoptera</taxon>
        <taxon>Endopterygota</taxon>
        <taxon>Lepidoptera</taxon>
        <taxon>Glossata</taxon>
        <taxon>Ditrysia</taxon>
        <taxon>Tineoidea</taxon>
        <taxon>Psychidae</taxon>
        <taxon>Oiketicinae</taxon>
        <taxon>Eumeta</taxon>
    </lineage>
</organism>
<accession>A0A4C1U4J7</accession>
<evidence type="ECO:0000313" key="2">
    <source>
        <dbReference type="EMBL" id="GBP21262.1"/>
    </source>
</evidence>
<evidence type="ECO:0000256" key="1">
    <source>
        <dbReference type="SAM" id="MobiDB-lite"/>
    </source>
</evidence>